<evidence type="ECO:0000256" key="5">
    <source>
        <dbReference type="ARBA" id="ARBA00023040"/>
    </source>
</evidence>
<keyword evidence="3" id="KW-0391">Immunity</keyword>
<feature type="domain" description="G-protein coupled receptors family 1 profile" evidence="12">
    <location>
        <begin position="75"/>
        <end position="327"/>
    </location>
</feature>
<dbReference type="InterPro" id="IPR017452">
    <property type="entry name" value="GPCR_Rhodpsn_7TM"/>
</dbReference>
<keyword evidence="10" id="KW-0807">Transducer</keyword>
<reference evidence="13 14" key="1">
    <citation type="submission" date="2021-06" db="EMBL/GenBank/DDBJ databases">
        <title>Chromosome-level genome assembly of the red-tail catfish (Hemibagrus wyckioides).</title>
        <authorList>
            <person name="Shao F."/>
        </authorList>
    </citation>
    <scope>NUCLEOTIDE SEQUENCE [LARGE SCALE GENOMIC DNA]</scope>
    <source>
        <strain evidence="13">EC202008001</strain>
        <tissue evidence="13">Blood</tissue>
    </source>
</reference>
<proteinExistence type="predicted"/>
<keyword evidence="9" id="KW-0675">Receptor</keyword>
<dbReference type="Proteomes" id="UP000824219">
    <property type="component" value="Linkage Group LG15"/>
</dbReference>
<organism evidence="13 14">
    <name type="scientific">Hemibagrus wyckioides</name>
    <dbReference type="NCBI Taxonomy" id="337641"/>
    <lineage>
        <taxon>Eukaryota</taxon>
        <taxon>Metazoa</taxon>
        <taxon>Chordata</taxon>
        <taxon>Craniata</taxon>
        <taxon>Vertebrata</taxon>
        <taxon>Euteleostomi</taxon>
        <taxon>Actinopterygii</taxon>
        <taxon>Neopterygii</taxon>
        <taxon>Teleostei</taxon>
        <taxon>Ostariophysi</taxon>
        <taxon>Siluriformes</taxon>
        <taxon>Bagridae</taxon>
        <taxon>Hemibagrus</taxon>
    </lineage>
</organism>
<evidence type="ECO:0000256" key="2">
    <source>
        <dbReference type="ARBA" id="ARBA00022692"/>
    </source>
</evidence>
<evidence type="ECO:0000313" key="13">
    <source>
        <dbReference type="EMBL" id="KAG7323344.1"/>
    </source>
</evidence>
<dbReference type="InterPro" id="IPR000276">
    <property type="entry name" value="GPCR_Rhodpsn"/>
</dbReference>
<dbReference type="SUPFAM" id="SSF81321">
    <property type="entry name" value="Family A G protein-coupled receptor-like"/>
    <property type="match status" value="1"/>
</dbReference>
<comment type="caution">
    <text evidence="13">The sequence shown here is derived from an EMBL/GenBank/DDBJ whole genome shotgun (WGS) entry which is preliminary data.</text>
</comment>
<sequence>MESCGSSTMRELEKFLLVSVSSLTFLRLLYRHKLRKSPKMNTSSNFTCDGKLSADFQFYLFPITYILVMVFGLLGNLGALYIFIFKTEQRSPSSVYILSLAVVDTIFLCVLPFRIHYHLNDNNWIFGTVMCRLTGTLFFSNVYISIAFMSCICVDRYLATVHPHTYLRLRNTRCAVIVSACMWIFGGTVILTFIFTFPDMHNTEEKTSCFENFSENEWKTNLVPYSAFSLVFGALLPSIIILVLYPVVARRIARIKTRTARGAQRIIYTILAITLLCFLPYHFVYFLHLLWRTQVIHNCLLADVIYKARRITIALVSMNSLFDPLLYYFATSYCKLNCKWKLLKPKKKRGVYIISERLQAH</sequence>
<dbReference type="Gene3D" id="1.20.1070.10">
    <property type="entry name" value="Rhodopsin 7-helix transmembrane proteins"/>
    <property type="match status" value="1"/>
</dbReference>
<evidence type="ECO:0000313" key="14">
    <source>
        <dbReference type="Proteomes" id="UP000824219"/>
    </source>
</evidence>
<dbReference type="EMBL" id="JAHKSW010000015">
    <property type="protein sequence ID" value="KAG7323344.1"/>
    <property type="molecule type" value="Genomic_DNA"/>
</dbReference>
<feature type="transmembrane region" description="Helical" evidence="11">
    <location>
        <begin position="266"/>
        <end position="291"/>
    </location>
</feature>
<evidence type="ECO:0000256" key="10">
    <source>
        <dbReference type="ARBA" id="ARBA00023224"/>
    </source>
</evidence>
<dbReference type="InterPro" id="IPR047160">
    <property type="entry name" value="GP183-like"/>
</dbReference>
<keyword evidence="5" id="KW-0297">G-protein coupled receptor</keyword>
<evidence type="ECO:0000256" key="4">
    <source>
        <dbReference type="ARBA" id="ARBA00022989"/>
    </source>
</evidence>
<feature type="transmembrane region" description="Helical" evidence="11">
    <location>
        <begin position="135"/>
        <end position="154"/>
    </location>
</feature>
<evidence type="ECO:0000256" key="7">
    <source>
        <dbReference type="ARBA" id="ARBA00023136"/>
    </source>
</evidence>
<gene>
    <name evidence="13" type="ORF">KOW79_013046</name>
</gene>
<dbReference type="GO" id="GO:0002250">
    <property type="term" value="P:adaptive immune response"/>
    <property type="evidence" value="ECO:0007669"/>
    <property type="project" value="UniProtKB-KW"/>
</dbReference>
<keyword evidence="14" id="KW-1185">Reference proteome</keyword>
<name>A0A9D3SL94_9TELE</name>
<dbReference type="PROSITE" id="PS50262">
    <property type="entry name" value="G_PROTEIN_RECEP_F1_2"/>
    <property type="match status" value="1"/>
</dbReference>
<feature type="transmembrane region" description="Helical" evidence="11">
    <location>
        <begin position="59"/>
        <end position="83"/>
    </location>
</feature>
<feature type="transmembrane region" description="Helical" evidence="11">
    <location>
        <begin position="175"/>
        <end position="197"/>
    </location>
</feature>
<dbReference type="PRINTS" id="PR00237">
    <property type="entry name" value="GPCRRHODOPSN"/>
</dbReference>
<dbReference type="OrthoDB" id="5960344at2759"/>
<dbReference type="CDD" id="cd14982">
    <property type="entry name" value="7tmA_purinoceptor-like"/>
    <property type="match status" value="1"/>
</dbReference>
<keyword evidence="2 11" id="KW-0812">Transmembrane</keyword>
<keyword evidence="7 11" id="KW-0472">Membrane</keyword>
<protein>
    <recommendedName>
        <fullName evidence="12">G-protein coupled receptors family 1 profile domain-containing protein</fullName>
    </recommendedName>
</protein>
<evidence type="ECO:0000256" key="9">
    <source>
        <dbReference type="ARBA" id="ARBA00023170"/>
    </source>
</evidence>
<dbReference type="PRINTS" id="PR01157">
    <property type="entry name" value="P2YPURNOCPTR"/>
</dbReference>
<evidence type="ECO:0000256" key="1">
    <source>
        <dbReference type="ARBA" id="ARBA00004141"/>
    </source>
</evidence>
<feature type="transmembrane region" description="Helical" evidence="11">
    <location>
        <begin position="222"/>
        <end position="245"/>
    </location>
</feature>
<dbReference type="GO" id="GO:0008142">
    <property type="term" value="F:oxysterol binding"/>
    <property type="evidence" value="ECO:0007669"/>
    <property type="project" value="InterPro"/>
</dbReference>
<dbReference type="PANTHER" id="PTHR24237:SF37">
    <property type="entry name" value="COAGULATION FACTOR II (THROMBIN) RECEPTOR-LIKE 2-RELATED"/>
    <property type="match status" value="1"/>
</dbReference>
<feature type="transmembrane region" description="Helical" evidence="11">
    <location>
        <begin position="311"/>
        <end position="330"/>
    </location>
</feature>
<dbReference type="PANTHER" id="PTHR24237">
    <property type="entry name" value="G-PROTEIN COUPLED RECEPTOR"/>
    <property type="match status" value="1"/>
</dbReference>
<evidence type="ECO:0000259" key="12">
    <source>
        <dbReference type="PROSITE" id="PS50262"/>
    </source>
</evidence>
<feature type="transmembrane region" description="Helical" evidence="11">
    <location>
        <begin position="95"/>
        <end position="115"/>
    </location>
</feature>
<dbReference type="GO" id="GO:0016020">
    <property type="term" value="C:membrane"/>
    <property type="evidence" value="ECO:0007669"/>
    <property type="project" value="UniProtKB-SubCell"/>
</dbReference>
<evidence type="ECO:0000256" key="8">
    <source>
        <dbReference type="ARBA" id="ARBA00023157"/>
    </source>
</evidence>
<evidence type="ECO:0000256" key="3">
    <source>
        <dbReference type="ARBA" id="ARBA00022859"/>
    </source>
</evidence>
<dbReference type="Pfam" id="PF00001">
    <property type="entry name" value="7tm_1"/>
    <property type="match status" value="1"/>
</dbReference>
<comment type="subcellular location">
    <subcellularLocation>
        <location evidence="1">Membrane</location>
        <topology evidence="1">Multi-pass membrane protein</topology>
    </subcellularLocation>
</comment>
<dbReference type="FunFam" id="1.20.1070.10:FF:000017">
    <property type="entry name" value="lysophosphatidic acid receptor 4"/>
    <property type="match status" value="1"/>
</dbReference>
<evidence type="ECO:0000256" key="11">
    <source>
        <dbReference type="SAM" id="Phobius"/>
    </source>
</evidence>
<evidence type="ECO:0000256" key="6">
    <source>
        <dbReference type="ARBA" id="ARBA00023130"/>
    </source>
</evidence>
<accession>A0A9D3SL94</accession>
<keyword evidence="8" id="KW-1015">Disulfide bond</keyword>
<dbReference type="AlphaFoldDB" id="A0A9D3SL94"/>
<keyword evidence="4 11" id="KW-1133">Transmembrane helix</keyword>
<dbReference type="GO" id="GO:0004930">
    <property type="term" value="F:G protein-coupled receptor activity"/>
    <property type="evidence" value="ECO:0007669"/>
    <property type="project" value="UniProtKB-KW"/>
</dbReference>
<keyword evidence="6" id="KW-1064">Adaptive immunity</keyword>